<feature type="region of interest" description="Disordered" evidence="5">
    <location>
        <begin position="840"/>
        <end position="955"/>
    </location>
</feature>
<dbReference type="PANTHER" id="PTHR12953:SF0">
    <property type="entry name" value="SUN DOMAIN-CONTAINING OSSIFICATION FACTOR"/>
    <property type="match status" value="1"/>
</dbReference>
<organism evidence="8 9">
    <name type="scientific">Pseudovirgaria hyperparasitica</name>
    <dbReference type="NCBI Taxonomy" id="470096"/>
    <lineage>
        <taxon>Eukaryota</taxon>
        <taxon>Fungi</taxon>
        <taxon>Dikarya</taxon>
        <taxon>Ascomycota</taxon>
        <taxon>Pezizomycotina</taxon>
        <taxon>Dothideomycetes</taxon>
        <taxon>Dothideomycetes incertae sedis</taxon>
        <taxon>Acrospermales</taxon>
        <taxon>Acrospermaceae</taxon>
        <taxon>Pseudovirgaria</taxon>
    </lineage>
</organism>
<keyword evidence="4" id="KW-0472">Membrane</keyword>
<dbReference type="Pfam" id="PF07738">
    <property type="entry name" value="Sad1_UNC"/>
    <property type="match status" value="1"/>
</dbReference>
<keyword evidence="2" id="KW-0812">Transmembrane</keyword>
<dbReference type="GO" id="GO:0012505">
    <property type="term" value="C:endomembrane system"/>
    <property type="evidence" value="ECO:0007669"/>
    <property type="project" value="UniProtKB-SubCell"/>
</dbReference>
<feature type="compositionally biased region" description="Polar residues" evidence="5">
    <location>
        <begin position="867"/>
        <end position="877"/>
    </location>
</feature>
<dbReference type="GO" id="GO:0016020">
    <property type="term" value="C:membrane"/>
    <property type="evidence" value="ECO:0007669"/>
    <property type="project" value="InterPro"/>
</dbReference>
<feature type="domain" description="SUN" evidence="7">
    <location>
        <begin position="263"/>
        <end position="433"/>
    </location>
</feature>
<keyword evidence="9" id="KW-1185">Reference proteome</keyword>
<gene>
    <name evidence="8" type="ORF">EJ05DRAFT_539909</name>
</gene>
<evidence type="ECO:0000256" key="3">
    <source>
        <dbReference type="ARBA" id="ARBA00022989"/>
    </source>
</evidence>
<feature type="compositionally biased region" description="Polar residues" evidence="5">
    <location>
        <begin position="589"/>
        <end position="603"/>
    </location>
</feature>
<evidence type="ECO:0000313" key="8">
    <source>
        <dbReference type="EMBL" id="KAF2756106.1"/>
    </source>
</evidence>
<feature type="chain" id="PRO_5025640678" description="SUN domain-containing protein" evidence="6">
    <location>
        <begin position="24"/>
        <end position="955"/>
    </location>
</feature>
<dbReference type="InterPro" id="IPR012919">
    <property type="entry name" value="SUN_dom"/>
</dbReference>
<feature type="region of interest" description="Disordered" evidence="5">
    <location>
        <begin position="198"/>
        <end position="281"/>
    </location>
</feature>
<accession>A0A6A6W231</accession>
<dbReference type="GO" id="GO:0034975">
    <property type="term" value="P:protein folding in endoplasmic reticulum"/>
    <property type="evidence" value="ECO:0007669"/>
    <property type="project" value="TreeGrafter"/>
</dbReference>
<feature type="compositionally biased region" description="Polar residues" evidence="5">
    <location>
        <begin position="905"/>
        <end position="914"/>
    </location>
</feature>
<feature type="compositionally biased region" description="Polar residues" evidence="5">
    <location>
        <begin position="496"/>
        <end position="519"/>
    </location>
</feature>
<proteinExistence type="predicted"/>
<protein>
    <recommendedName>
        <fullName evidence="7">SUN domain-containing protein</fullName>
    </recommendedName>
</protein>
<name>A0A6A6W231_9PEZI</name>
<feature type="compositionally biased region" description="Low complexity" evidence="5">
    <location>
        <begin position="40"/>
        <end position="57"/>
    </location>
</feature>
<comment type="subcellular location">
    <subcellularLocation>
        <location evidence="1">Endomembrane system</location>
    </subcellularLocation>
</comment>
<dbReference type="GO" id="GO:0005737">
    <property type="term" value="C:cytoplasm"/>
    <property type="evidence" value="ECO:0007669"/>
    <property type="project" value="TreeGrafter"/>
</dbReference>
<dbReference type="AlphaFoldDB" id="A0A6A6W231"/>
<sequence>MRTNGAFAWILATSFLRLAGCSAVNEAHVTPVTTTEELHSSTASPTPVSSTVASPISSPTPPATAQYLQKPYTTSSLTLKSASLPFTPSTCPSRTVNYLTHTLPQQCHKTSRAPLPEPPEAQDDMYEGPWALTRLPDRSQVAYRIPQNPDAGHATQTAAQSKPAVATTHPTSIESIVDTDSPLDDTNFLSFEEWKRQNLAKAGQSPDNIGGGRQAPDGRKRPGISNALDSLGEDAEIDLDFGFGPPETRDLERWRSTQPSTQGKERPSEGAEVPMSVGRSKDAGKTCKERFNYASFDCAANVLKTNSQSKSSSSVLVENKDSYMLNECRAENKFIIVELCDDILVDTVVLANYEFFSSMFRTFRVSVSDRFPVKMEGWKVLGIFEARNSRDIQAFLVEQPLIWARYLRVEFLTQYGNEYYCPVSLLRVHGTTMMEEYKNEEDLSRGNFYEDPLEEAAQEGVISGVPPMETPQEPSSEVVHSSAVEIMSRLVEKDNSNPVNTMTVPSLTDTSALPMTGNVSGQPSPGPDSSSAGHMTSSIDQESGQNDQHPTSYSLVFVNGTLTSVCNEHTPDATVGSSKDDATVIVQPSNEATPSTTQISSAEKISDPSHVPSAPQTSSATPEEHSVSPSPPHDSNHATRQQQPQSQQQSHVGRPSPTVPPTPNPTTQESVFKSIQKRLQQLEANSTLSLQYIEEQSRILRDAFVKVEKRQLSKTESFLQTLNDTVMTELRGFRQQYDLLWQSTILELEGQREQHATEVFAISSRLSILADELVFQKRMAVVQSTLLLLCLGLVLFVRSGIAGGLEVPIYQQVSNLKDQWRPMSPPQGWSSKLRATMSEVHIRRSTPTSSNAPTDDEAEHDSDKMLSPQSSPESNTGEVAKEREQMPEVQVAPPTPESPPEVYRESQSGPSTPRGSRDKAVMWPADDTDEQAEIPFSPVSSDEDEDHAHELINGV</sequence>
<dbReference type="PANTHER" id="PTHR12953">
    <property type="entry name" value="MEMBRANE PROTEIN CH1 RELATED"/>
    <property type="match status" value="1"/>
</dbReference>
<feature type="signal peptide" evidence="6">
    <location>
        <begin position="1"/>
        <end position="23"/>
    </location>
</feature>
<feature type="compositionally biased region" description="Low complexity" evidence="5">
    <location>
        <begin position="641"/>
        <end position="650"/>
    </location>
</feature>
<evidence type="ECO:0000256" key="1">
    <source>
        <dbReference type="ARBA" id="ARBA00004308"/>
    </source>
</evidence>
<feature type="compositionally biased region" description="Low complexity" evidence="5">
    <location>
        <begin position="520"/>
        <end position="533"/>
    </location>
</feature>
<dbReference type="GeneID" id="54490613"/>
<dbReference type="Proteomes" id="UP000799437">
    <property type="component" value="Unassembled WGS sequence"/>
</dbReference>
<evidence type="ECO:0000256" key="4">
    <source>
        <dbReference type="ARBA" id="ARBA00023136"/>
    </source>
</evidence>
<dbReference type="OrthoDB" id="266334at2759"/>
<dbReference type="PROSITE" id="PS51469">
    <property type="entry name" value="SUN"/>
    <property type="match status" value="1"/>
</dbReference>
<evidence type="ECO:0000259" key="7">
    <source>
        <dbReference type="PROSITE" id="PS51469"/>
    </source>
</evidence>
<feature type="compositionally biased region" description="Polar residues" evidence="5">
    <location>
        <begin position="534"/>
        <end position="552"/>
    </location>
</feature>
<keyword evidence="3" id="KW-1133">Transmembrane helix</keyword>
<feature type="region of interest" description="Disordered" evidence="5">
    <location>
        <begin position="493"/>
        <end position="552"/>
    </location>
</feature>
<reference evidence="8" key="1">
    <citation type="journal article" date="2020" name="Stud. Mycol.">
        <title>101 Dothideomycetes genomes: a test case for predicting lifestyles and emergence of pathogens.</title>
        <authorList>
            <person name="Haridas S."/>
            <person name="Albert R."/>
            <person name="Binder M."/>
            <person name="Bloem J."/>
            <person name="Labutti K."/>
            <person name="Salamov A."/>
            <person name="Andreopoulos B."/>
            <person name="Baker S."/>
            <person name="Barry K."/>
            <person name="Bills G."/>
            <person name="Bluhm B."/>
            <person name="Cannon C."/>
            <person name="Castanera R."/>
            <person name="Culley D."/>
            <person name="Daum C."/>
            <person name="Ezra D."/>
            <person name="Gonzalez J."/>
            <person name="Henrissat B."/>
            <person name="Kuo A."/>
            <person name="Liang C."/>
            <person name="Lipzen A."/>
            <person name="Lutzoni F."/>
            <person name="Magnuson J."/>
            <person name="Mondo S."/>
            <person name="Nolan M."/>
            <person name="Ohm R."/>
            <person name="Pangilinan J."/>
            <person name="Park H.-J."/>
            <person name="Ramirez L."/>
            <person name="Alfaro M."/>
            <person name="Sun H."/>
            <person name="Tritt A."/>
            <person name="Yoshinaga Y."/>
            <person name="Zwiers L.-H."/>
            <person name="Turgeon B."/>
            <person name="Goodwin S."/>
            <person name="Spatafora J."/>
            <person name="Crous P."/>
            <person name="Grigoriev I."/>
        </authorList>
    </citation>
    <scope>NUCLEOTIDE SEQUENCE</scope>
    <source>
        <strain evidence="8">CBS 121739</strain>
    </source>
</reference>
<dbReference type="FunFam" id="2.60.120.260:FF:000082">
    <property type="entry name" value="Sad1/UNC domain protein"/>
    <property type="match status" value="1"/>
</dbReference>
<dbReference type="RefSeq" id="XP_033598557.1">
    <property type="nucleotide sequence ID" value="XM_033749559.1"/>
</dbReference>
<evidence type="ECO:0000256" key="5">
    <source>
        <dbReference type="SAM" id="MobiDB-lite"/>
    </source>
</evidence>
<keyword evidence="6" id="KW-0732">Signal</keyword>
<evidence type="ECO:0000313" key="9">
    <source>
        <dbReference type="Proteomes" id="UP000799437"/>
    </source>
</evidence>
<evidence type="ECO:0000256" key="2">
    <source>
        <dbReference type="ARBA" id="ARBA00022692"/>
    </source>
</evidence>
<feature type="region of interest" description="Disordered" evidence="5">
    <location>
        <begin position="35"/>
        <end position="63"/>
    </location>
</feature>
<dbReference type="InterPro" id="IPR045120">
    <property type="entry name" value="Suco/Slp1-like"/>
</dbReference>
<evidence type="ECO:0000256" key="6">
    <source>
        <dbReference type="SAM" id="SignalP"/>
    </source>
</evidence>
<feature type="compositionally biased region" description="Basic and acidic residues" evidence="5">
    <location>
        <begin position="946"/>
        <end position="955"/>
    </location>
</feature>
<feature type="region of interest" description="Disordered" evidence="5">
    <location>
        <begin position="589"/>
        <end position="671"/>
    </location>
</feature>
<dbReference type="EMBL" id="ML996576">
    <property type="protein sequence ID" value="KAF2756106.1"/>
    <property type="molecule type" value="Genomic_DNA"/>
</dbReference>